<organism evidence="1 2">
    <name type="scientific">Oleiphilus messinensis</name>
    <dbReference type="NCBI Taxonomy" id="141451"/>
    <lineage>
        <taxon>Bacteria</taxon>
        <taxon>Pseudomonadati</taxon>
        <taxon>Pseudomonadota</taxon>
        <taxon>Gammaproteobacteria</taxon>
        <taxon>Oceanospirillales</taxon>
        <taxon>Oleiphilaceae</taxon>
        <taxon>Oleiphilus</taxon>
    </lineage>
</organism>
<evidence type="ECO:0008006" key="3">
    <source>
        <dbReference type="Google" id="ProtNLM"/>
    </source>
</evidence>
<dbReference type="Proteomes" id="UP000196027">
    <property type="component" value="Chromosome"/>
</dbReference>
<dbReference type="OrthoDB" id="6199211at2"/>
<dbReference type="KEGG" id="ome:OLMES_1529"/>
<protein>
    <recommendedName>
        <fullName evidence="3">DUF4105 domain-containing protein</fullName>
    </recommendedName>
</protein>
<proteinExistence type="predicted"/>
<gene>
    <name evidence="1" type="ORF">OLMES_1529</name>
</gene>
<dbReference type="AlphaFoldDB" id="A0A1Y0I838"/>
<sequence>MAIFSMPANTVGLIVRGKKDDAHSPGVMEQHADCVLSTGEPIGFFGDNGDASSGGTSASRNPGGLSASWNSSGLNMKGMVADYNGLRRIRPYYVDAAIAKKYNVVSTLILITVTPTQSSLFDQAWKNLKLSPGSFNLLGGNCSTHASIAFVEAKIVSGGIPGLDTPDNLYHQLKSKMAGKYKIYSGYLGFRPTLSKRFDIEVEKATP</sequence>
<dbReference type="EMBL" id="CP021425">
    <property type="protein sequence ID" value="ARU55604.1"/>
    <property type="molecule type" value="Genomic_DNA"/>
</dbReference>
<evidence type="ECO:0000313" key="1">
    <source>
        <dbReference type="EMBL" id="ARU55604.1"/>
    </source>
</evidence>
<evidence type="ECO:0000313" key="2">
    <source>
        <dbReference type="Proteomes" id="UP000196027"/>
    </source>
</evidence>
<keyword evidence="2" id="KW-1185">Reference proteome</keyword>
<reference evidence="1 2" key="1">
    <citation type="submission" date="2017-05" db="EMBL/GenBank/DDBJ databases">
        <title>Genomic insights into alkan degradation activity of Oleiphilus messinensis.</title>
        <authorList>
            <person name="Kozyavkin S.A."/>
            <person name="Slesarev A.I."/>
            <person name="Golyshin P.N."/>
            <person name="Korzhenkov A."/>
            <person name="Golyshina O.N."/>
            <person name="Toshchakov S.V."/>
        </authorList>
    </citation>
    <scope>NUCLEOTIDE SEQUENCE [LARGE SCALE GENOMIC DNA]</scope>
    <source>
        <strain evidence="1 2">ME102</strain>
    </source>
</reference>
<name>A0A1Y0I838_9GAMM</name>
<accession>A0A1Y0I838</accession>
<dbReference type="RefSeq" id="WP_087460690.1">
    <property type="nucleotide sequence ID" value="NZ_CP021425.1"/>
</dbReference>